<evidence type="ECO:0000313" key="3">
    <source>
        <dbReference type="EMBL" id="SNR68873.1"/>
    </source>
</evidence>
<sequence length="361" mass="40688">MEKTFENPQQIGTQDNKSDKNKATSAYTQQQLEANTQIKGFLAIYLLTAIIGVAYSLFLGLKAYNILGEDLSSNIAIANIFTIFTLCYTGLYTIYAFIRRKANATFYAKAYAGLMIFANILILITSLTEGHLTADCLLYLGGLCLGIIWMGYLFVSTKVKEATPSACRNTPKMNRAVIIGLFTTSVVLFLLGTPDLVMNFTTKAKQKKEMLSRKLQPNQRTNGVFIFTIPKGFTCNRQQPKEKLPIDPLFELHNKYVGSAGLTAFYLSDEYTEKVYWNWEKGILKSFDDVSPQLIAEGEENINGNTCTYRIRKIEKKGETVFWRYCILIDKKKEKGCIISAFDNGVSVGYITELIKSIKFE</sequence>
<organism evidence="3 4">
    <name type="scientific">Prevotella jejuni</name>
    <dbReference type="NCBI Taxonomy" id="1177574"/>
    <lineage>
        <taxon>Bacteria</taxon>
        <taxon>Pseudomonadati</taxon>
        <taxon>Bacteroidota</taxon>
        <taxon>Bacteroidia</taxon>
        <taxon>Bacteroidales</taxon>
        <taxon>Prevotellaceae</taxon>
        <taxon>Prevotella</taxon>
    </lineage>
</organism>
<feature type="transmembrane region" description="Helical" evidence="2">
    <location>
        <begin position="137"/>
        <end position="155"/>
    </location>
</feature>
<keyword evidence="2" id="KW-0812">Transmembrane</keyword>
<feature type="transmembrane region" description="Helical" evidence="2">
    <location>
        <begin position="42"/>
        <end position="64"/>
    </location>
</feature>
<feature type="compositionally biased region" description="Polar residues" evidence="1">
    <location>
        <begin position="1"/>
        <end position="15"/>
    </location>
</feature>
<dbReference type="GeneID" id="94028297"/>
<keyword evidence="4" id="KW-1185">Reference proteome</keyword>
<feature type="transmembrane region" description="Helical" evidence="2">
    <location>
        <begin position="76"/>
        <end position="98"/>
    </location>
</feature>
<proteinExistence type="predicted"/>
<feature type="region of interest" description="Disordered" evidence="1">
    <location>
        <begin position="1"/>
        <end position="22"/>
    </location>
</feature>
<accession>A0AA94LJX5</accession>
<reference evidence="3 4" key="1">
    <citation type="submission" date="2017-06" db="EMBL/GenBank/DDBJ databases">
        <authorList>
            <person name="Varghese N."/>
            <person name="Submissions S."/>
        </authorList>
    </citation>
    <scope>NUCLEOTIDE SEQUENCE [LARGE SCALE GENOMIC DNA]</scope>
    <source>
        <strain evidence="3 4">DSM 26989</strain>
    </source>
</reference>
<dbReference type="Proteomes" id="UP000198427">
    <property type="component" value="Unassembled WGS sequence"/>
</dbReference>
<keyword evidence="2" id="KW-0472">Membrane</keyword>
<evidence type="ECO:0000256" key="2">
    <source>
        <dbReference type="SAM" id="Phobius"/>
    </source>
</evidence>
<protein>
    <submittedName>
        <fullName evidence="3">Uncharacterized protein</fullName>
    </submittedName>
</protein>
<feature type="transmembrane region" description="Helical" evidence="2">
    <location>
        <begin position="176"/>
        <end position="197"/>
    </location>
</feature>
<name>A0AA94LJX5_9BACT</name>
<feature type="transmembrane region" description="Helical" evidence="2">
    <location>
        <begin position="110"/>
        <end position="131"/>
    </location>
</feature>
<comment type="caution">
    <text evidence="3">The sequence shown here is derived from an EMBL/GenBank/DDBJ whole genome shotgun (WGS) entry which is preliminary data.</text>
</comment>
<keyword evidence="2" id="KW-1133">Transmembrane helix</keyword>
<evidence type="ECO:0000256" key="1">
    <source>
        <dbReference type="SAM" id="MobiDB-lite"/>
    </source>
</evidence>
<gene>
    <name evidence="3" type="ORF">SAMN06265364_104116</name>
</gene>
<dbReference type="RefSeq" id="WP_089365563.1">
    <property type="nucleotide sequence ID" value="NZ_CP023863.1"/>
</dbReference>
<dbReference type="EMBL" id="FZNZ01000004">
    <property type="protein sequence ID" value="SNR68873.1"/>
    <property type="molecule type" value="Genomic_DNA"/>
</dbReference>
<dbReference type="AlphaFoldDB" id="A0AA94LJX5"/>
<evidence type="ECO:0000313" key="4">
    <source>
        <dbReference type="Proteomes" id="UP000198427"/>
    </source>
</evidence>